<dbReference type="Pfam" id="PF13377">
    <property type="entry name" value="Peripla_BP_3"/>
    <property type="match status" value="1"/>
</dbReference>
<gene>
    <name evidence="5" type="ORF">ACFYXI_12520</name>
</gene>
<dbReference type="Pfam" id="PF00356">
    <property type="entry name" value="LacI"/>
    <property type="match status" value="1"/>
</dbReference>
<evidence type="ECO:0000259" key="4">
    <source>
        <dbReference type="PROSITE" id="PS50932"/>
    </source>
</evidence>
<feature type="domain" description="HTH lacI-type" evidence="4">
    <location>
        <begin position="10"/>
        <end position="64"/>
    </location>
</feature>
<dbReference type="SUPFAM" id="SSF47413">
    <property type="entry name" value="lambda repressor-like DNA-binding domains"/>
    <property type="match status" value="1"/>
</dbReference>
<organism evidence="5 6">
    <name type="scientific">Microtetraspora malaysiensis</name>
    <dbReference type="NCBI Taxonomy" id="161358"/>
    <lineage>
        <taxon>Bacteria</taxon>
        <taxon>Bacillati</taxon>
        <taxon>Actinomycetota</taxon>
        <taxon>Actinomycetes</taxon>
        <taxon>Streptosporangiales</taxon>
        <taxon>Streptosporangiaceae</taxon>
        <taxon>Microtetraspora</taxon>
    </lineage>
</organism>
<dbReference type="EMBL" id="JBIASD010000006">
    <property type="protein sequence ID" value="MFF3666410.1"/>
    <property type="molecule type" value="Genomic_DNA"/>
</dbReference>
<keyword evidence="2 5" id="KW-0238">DNA-binding</keyword>
<dbReference type="InterPro" id="IPR000843">
    <property type="entry name" value="HTH_LacI"/>
</dbReference>
<dbReference type="PROSITE" id="PS50932">
    <property type="entry name" value="HTH_LACI_2"/>
    <property type="match status" value="1"/>
</dbReference>
<evidence type="ECO:0000256" key="3">
    <source>
        <dbReference type="ARBA" id="ARBA00023163"/>
    </source>
</evidence>
<dbReference type="Proteomes" id="UP001602013">
    <property type="component" value="Unassembled WGS sequence"/>
</dbReference>
<dbReference type="Gene3D" id="1.10.260.40">
    <property type="entry name" value="lambda repressor-like DNA-binding domains"/>
    <property type="match status" value="1"/>
</dbReference>
<protein>
    <submittedName>
        <fullName evidence="5">LacI family DNA-binding transcriptional regulator</fullName>
    </submittedName>
</protein>
<dbReference type="InterPro" id="IPR010982">
    <property type="entry name" value="Lambda_DNA-bd_dom_sf"/>
</dbReference>
<keyword evidence="3" id="KW-0804">Transcription</keyword>
<dbReference type="RefSeq" id="WP_387410892.1">
    <property type="nucleotide sequence ID" value="NZ_JBIASD010000006.1"/>
</dbReference>
<dbReference type="Gene3D" id="3.40.50.2300">
    <property type="match status" value="2"/>
</dbReference>
<comment type="caution">
    <text evidence="5">The sequence shown here is derived from an EMBL/GenBank/DDBJ whole genome shotgun (WGS) entry which is preliminary data.</text>
</comment>
<name>A0ABW6SN54_9ACTN</name>
<sequence length="352" mass="37581">MSQSHRRPRVRLVDVARAAGVSKTTVSDALNGAGRLPAATREHVQKVARSLGYRPNATARLLRAGHTRLLGVAAREYVETPWVYAELAYFSQLATATTQAALAHGYGVVLLPTYGPDDCWLDMPLDGVFVIDPVEGDPMVGDFLTAGVPVVADRRALAEVPVEAREAGRWVDFDYGAAVRQVLDHLEAAGAERIAVVAGATTACFHQQSVGAYHDWCAERGREPRIVAIPAPGVQHALEAVTELLTAPVPPDALFTLVELSPPLLLDTIRRLGRSVPGDLLLVCSTEDPAASYTDPPISTLGFLPGETARAAVELLVDCLDGRGGDDGRLFSADFRIRASSTVPARRAARQG</sequence>
<keyword evidence="6" id="KW-1185">Reference proteome</keyword>
<evidence type="ECO:0000313" key="5">
    <source>
        <dbReference type="EMBL" id="MFF3666410.1"/>
    </source>
</evidence>
<reference evidence="5 6" key="1">
    <citation type="submission" date="2024-10" db="EMBL/GenBank/DDBJ databases">
        <title>The Natural Products Discovery Center: Release of the First 8490 Sequenced Strains for Exploring Actinobacteria Biosynthetic Diversity.</title>
        <authorList>
            <person name="Kalkreuter E."/>
            <person name="Kautsar S.A."/>
            <person name="Yang D."/>
            <person name="Bader C.D."/>
            <person name="Teijaro C.N."/>
            <person name="Fluegel L."/>
            <person name="Davis C.M."/>
            <person name="Simpson J.R."/>
            <person name="Lauterbach L."/>
            <person name="Steele A.D."/>
            <person name="Gui C."/>
            <person name="Meng S."/>
            <person name="Li G."/>
            <person name="Viehrig K."/>
            <person name="Ye F."/>
            <person name="Su P."/>
            <person name="Kiefer A.F."/>
            <person name="Nichols A."/>
            <person name="Cepeda A.J."/>
            <person name="Yan W."/>
            <person name="Fan B."/>
            <person name="Jiang Y."/>
            <person name="Adhikari A."/>
            <person name="Zheng C.-J."/>
            <person name="Schuster L."/>
            <person name="Cowan T.M."/>
            <person name="Smanski M.J."/>
            <person name="Chevrette M.G."/>
            <person name="De Carvalho L.P.S."/>
            <person name="Shen B."/>
        </authorList>
    </citation>
    <scope>NUCLEOTIDE SEQUENCE [LARGE SCALE GENOMIC DNA]</scope>
    <source>
        <strain evidence="5 6">NPDC002173</strain>
    </source>
</reference>
<evidence type="ECO:0000256" key="2">
    <source>
        <dbReference type="ARBA" id="ARBA00023125"/>
    </source>
</evidence>
<accession>A0ABW6SN54</accession>
<dbReference type="PROSITE" id="PS00356">
    <property type="entry name" value="HTH_LACI_1"/>
    <property type="match status" value="1"/>
</dbReference>
<dbReference type="InterPro" id="IPR028082">
    <property type="entry name" value="Peripla_BP_I"/>
</dbReference>
<dbReference type="SUPFAM" id="SSF53822">
    <property type="entry name" value="Periplasmic binding protein-like I"/>
    <property type="match status" value="1"/>
</dbReference>
<dbReference type="PANTHER" id="PTHR30146:SF153">
    <property type="entry name" value="LACTOSE OPERON REPRESSOR"/>
    <property type="match status" value="1"/>
</dbReference>
<dbReference type="SMART" id="SM00354">
    <property type="entry name" value="HTH_LACI"/>
    <property type="match status" value="1"/>
</dbReference>
<evidence type="ECO:0000256" key="1">
    <source>
        <dbReference type="ARBA" id="ARBA00023015"/>
    </source>
</evidence>
<proteinExistence type="predicted"/>
<evidence type="ECO:0000313" key="6">
    <source>
        <dbReference type="Proteomes" id="UP001602013"/>
    </source>
</evidence>
<keyword evidence="1" id="KW-0805">Transcription regulation</keyword>
<dbReference type="GO" id="GO:0003677">
    <property type="term" value="F:DNA binding"/>
    <property type="evidence" value="ECO:0007669"/>
    <property type="project" value="UniProtKB-KW"/>
</dbReference>
<dbReference type="InterPro" id="IPR046335">
    <property type="entry name" value="LacI/GalR-like_sensor"/>
</dbReference>
<dbReference type="CDD" id="cd01392">
    <property type="entry name" value="HTH_LacI"/>
    <property type="match status" value="1"/>
</dbReference>
<dbReference type="PANTHER" id="PTHR30146">
    <property type="entry name" value="LACI-RELATED TRANSCRIPTIONAL REPRESSOR"/>
    <property type="match status" value="1"/>
</dbReference>